<dbReference type="KEGG" id="sod:Sant_P0180"/>
<dbReference type="AlphaFoldDB" id="W0HZG1"/>
<dbReference type="InterPro" id="IPR038673">
    <property type="entry name" value="OprB_sf"/>
</dbReference>
<keyword evidence="3" id="KW-0614">Plasmid</keyword>
<feature type="signal peptide" evidence="2">
    <location>
        <begin position="1"/>
        <end position="24"/>
    </location>
</feature>
<organism evidence="3 4">
    <name type="scientific">Sodalis praecaptivus</name>
    <dbReference type="NCBI Taxonomy" id="1239307"/>
    <lineage>
        <taxon>Bacteria</taxon>
        <taxon>Pseudomonadati</taxon>
        <taxon>Pseudomonadota</taxon>
        <taxon>Gammaproteobacteria</taxon>
        <taxon>Enterobacterales</taxon>
        <taxon>Bruguierivoracaceae</taxon>
        <taxon>Sodalis</taxon>
    </lineage>
</organism>
<evidence type="ECO:0000256" key="2">
    <source>
        <dbReference type="RuleBase" id="RU363072"/>
    </source>
</evidence>
<dbReference type="InterPro" id="IPR007049">
    <property type="entry name" value="Carb-sel_porin_OprB"/>
</dbReference>
<dbReference type="Proteomes" id="UP000019028">
    <property type="component" value="Plasmid pHS1"/>
</dbReference>
<dbReference type="GO" id="GO:0016020">
    <property type="term" value="C:membrane"/>
    <property type="evidence" value="ECO:0007669"/>
    <property type="project" value="InterPro"/>
</dbReference>
<protein>
    <submittedName>
        <fullName evidence="3">Carbohydrate-selective porin</fullName>
    </submittedName>
</protein>
<dbReference type="Gene3D" id="2.40.160.180">
    <property type="entry name" value="Carbohydrate-selective porin OprB"/>
    <property type="match status" value="1"/>
</dbReference>
<evidence type="ECO:0000313" key="3">
    <source>
        <dbReference type="EMBL" id="AHF79226.1"/>
    </source>
</evidence>
<sequence length="448" mass="49616">MKKFICQSGTLLILASVIAAPSFAEDQWFSPTGKHLTGDWGGLRSDLAQQGYVFSLDYSSMVASNVAGGYDRNKTLRYSDQYTFGTKLDLEKIAGIPHAEFVFSLNDRNGRDLTADRIQDPRVPVIGSGVQSNYGRGQTWHIGQLWYRQQWLDNKLDVKLGRMPIGEDFDNSGCFFQNLSLCGSLAGHGSGVWYNAPVSQWGARIRLNIDKSYYAQVGAFLHNPSYLTRRGSFKMNLSGRTGNMYVGELGYLSQLGVNKLPGSYKIGGWYNTVDAADVLKDDDGNDYVTSHKSARMHDGRYGGYLYLLQQVTMVGDNKNRGLSLFVHLAANDKDTSTMDYQTQVGAIFKGPFASRPNDFVGLGASKMHVNSRLAHRAELVNSSKGISDYDDPAYQPVRGAEYAAELHYSAAITPWFTVRPNIQWLAHPGGVREVKDAWVLGAQTTLSF</sequence>
<dbReference type="OrthoDB" id="545475at2"/>
<dbReference type="HOGENOM" id="CLU_029684_1_0_6"/>
<dbReference type="Pfam" id="PF04966">
    <property type="entry name" value="OprB"/>
    <property type="match status" value="1"/>
</dbReference>
<feature type="chain" id="PRO_5007232750" evidence="2">
    <location>
        <begin position="25"/>
        <end position="448"/>
    </location>
</feature>
<dbReference type="PANTHER" id="PTHR37944">
    <property type="entry name" value="PORIN B"/>
    <property type="match status" value="1"/>
</dbReference>
<dbReference type="RefSeq" id="WP_025424354.1">
    <property type="nucleotide sequence ID" value="NZ_CP006570.1"/>
</dbReference>
<dbReference type="GO" id="GO:0015288">
    <property type="term" value="F:porin activity"/>
    <property type="evidence" value="ECO:0007669"/>
    <property type="project" value="InterPro"/>
</dbReference>
<dbReference type="InterPro" id="IPR052932">
    <property type="entry name" value="OprB_Porin"/>
</dbReference>
<dbReference type="PANTHER" id="PTHR37944:SF1">
    <property type="entry name" value="PORIN B"/>
    <property type="match status" value="1"/>
</dbReference>
<dbReference type="GO" id="GO:0008643">
    <property type="term" value="P:carbohydrate transport"/>
    <property type="evidence" value="ECO:0007669"/>
    <property type="project" value="InterPro"/>
</dbReference>
<gene>
    <name evidence="3" type="primary">oprB</name>
    <name evidence="3" type="ORF">Sant_P0180</name>
</gene>
<evidence type="ECO:0000313" key="4">
    <source>
        <dbReference type="Proteomes" id="UP000019028"/>
    </source>
</evidence>
<keyword evidence="2" id="KW-0732">Signal</keyword>
<comment type="similarity">
    <text evidence="1 2">Belongs to the OprB family.</text>
</comment>
<keyword evidence="4" id="KW-1185">Reference proteome</keyword>
<dbReference type="PATRIC" id="fig|1239307.3.peg.4719"/>
<reference evidence="3 4" key="1">
    <citation type="journal article" date="2014" name="Genome Biol. Evol.">
        <title>Genome degeneration and adaptation in a nascent stage of symbiosis.</title>
        <authorList>
            <person name="Oakeson K.F."/>
            <person name="Gil R."/>
            <person name="Clayton A.L."/>
            <person name="Dunn D.M."/>
            <person name="von Niederhausern A.C."/>
            <person name="Hamil C."/>
            <person name="Aoyagi A."/>
            <person name="Duval B."/>
            <person name="Baca A."/>
            <person name="Silva F.J."/>
            <person name="Vallier A."/>
            <person name="Jackson D.G."/>
            <person name="Latorre A."/>
            <person name="Weiss R.B."/>
            <person name="Heddi A."/>
            <person name="Moya A."/>
            <person name="Dale C."/>
        </authorList>
    </citation>
    <scope>NUCLEOTIDE SEQUENCE [LARGE SCALE GENOMIC DNA]</scope>
    <source>
        <strain evidence="3 4">HS1</strain>
        <plasmid evidence="4">Plasmid pHS1</plasmid>
    </source>
</reference>
<accession>W0HZG1</accession>
<name>W0HZG1_9GAMM</name>
<proteinExistence type="inferred from homology"/>
<dbReference type="EMBL" id="CP006570">
    <property type="protein sequence ID" value="AHF79226.1"/>
    <property type="molecule type" value="Genomic_DNA"/>
</dbReference>
<geneLocation type="plasmid" evidence="3 4">
    <name>pHS1</name>
</geneLocation>
<evidence type="ECO:0000256" key="1">
    <source>
        <dbReference type="ARBA" id="ARBA00008769"/>
    </source>
</evidence>